<evidence type="ECO:0000259" key="8">
    <source>
        <dbReference type="Pfam" id="PF01435"/>
    </source>
</evidence>
<dbReference type="InterPro" id="IPR051156">
    <property type="entry name" value="Mito/Outer_Membr_Metalloprot"/>
</dbReference>
<dbReference type="OrthoDB" id="9810445at2"/>
<name>A0A2N0BIJ2_9LEPT</name>
<evidence type="ECO:0000256" key="6">
    <source>
        <dbReference type="RuleBase" id="RU003983"/>
    </source>
</evidence>
<feature type="transmembrane region" description="Helical" evidence="7">
    <location>
        <begin position="100"/>
        <end position="124"/>
    </location>
</feature>
<protein>
    <submittedName>
        <fullName evidence="9">M48 family metallopeptidase</fullName>
    </submittedName>
</protein>
<keyword evidence="11" id="KW-1185">Reference proteome</keyword>
<dbReference type="EMBL" id="NPEF02000025">
    <property type="protein sequence ID" value="MDV6237464.1"/>
    <property type="molecule type" value="Genomic_DNA"/>
</dbReference>
<dbReference type="EMBL" id="NPEF01000014">
    <property type="protein sequence ID" value="PJZ94454.1"/>
    <property type="molecule type" value="Genomic_DNA"/>
</dbReference>
<reference evidence="9" key="3">
    <citation type="submission" date="2023-10" db="EMBL/GenBank/DDBJ databases">
        <authorList>
            <person name="Picardeau M."/>
            <person name="Thibeaux R."/>
        </authorList>
    </citation>
    <scope>NUCLEOTIDE SEQUENCE</scope>
    <source>
        <strain evidence="9">ATI7-C-A5</strain>
    </source>
</reference>
<evidence type="ECO:0000256" key="7">
    <source>
        <dbReference type="SAM" id="Phobius"/>
    </source>
</evidence>
<keyword evidence="7" id="KW-1133">Transmembrane helix</keyword>
<dbReference type="GO" id="GO:0004222">
    <property type="term" value="F:metalloendopeptidase activity"/>
    <property type="evidence" value="ECO:0007669"/>
    <property type="project" value="InterPro"/>
</dbReference>
<feature type="domain" description="Peptidase M48" evidence="8">
    <location>
        <begin position="159"/>
        <end position="356"/>
    </location>
</feature>
<proteinExistence type="inferred from homology"/>
<evidence type="ECO:0000256" key="3">
    <source>
        <dbReference type="ARBA" id="ARBA00022801"/>
    </source>
</evidence>
<keyword evidence="3 6" id="KW-0378">Hydrolase</keyword>
<evidence type="ECO:0000256" key="2">
    <source>
        <dbReference type="ARBA" id="ARBA00022723"/>
    </source>
</evidence>
<sequence length="381" mass="43747">MSDRLYDGKTASPIEGALFPETTELRFITEESDPQTFRFSYKHLRSLEKLGKEYRLQFDDPEDTNNDYILTFDSEETAEKIRTFRKRRLGHGATGWLKRFLLLPTFVQILLAGIPALGIGYLLVAKLDRTYVFVPETVDRSLGELLSKRFEAEYPECKSPKLKRGLRTISESILRPEDRGSYTIGVLKSSEVNAFALPGGKIYLFSGLLEESETPDEIAAVLAHEIAHVEKRHGIRQLIRILGISIVVKLSVGIGFTDIDTLETLTEIVNTLAILRYSREFEEEADLYAFERLKKSGLGIGGFVDFFQREETKLGKEKTPSDSQKKENDSEWKAVKILDWFSTHPDNKKRIETAEEYSRKTKMGTKRIRMDRWKTIREICN</sequence>
<gene>
    <name evidence="9" type="ORF">CH379_017660</name>
    <name evidence="10" type="ORF">CH379_02470</name>
</gene>
<dbReference type="PANTHER" id="PTHR22726">
    <property type="entry name" value="METALLOENDOPEPTIDASE OMA1"/>
    <property type="match status" value="1"/>
</dbReference>
<dbReference type="GO" id="GO:0051603">
    <property type="term" value="P:proteolysis involved in protein catabolic process"/>
    <property type="evidence" value="ECO:0007669"/>
    <property type="project" value="TreeGrafter"/>
</dbReference>
<reference evidence="9 11" key="2">
    <citation type="journal article" date="2018" name="Microb. Genom.">
        <title>Deciphering the unexplored Leptospira diversity from soils uncovers genomic evolution to virulence.</title>
        <authorList>
            <person name="Thibeaux R."/>
            <person name="Iraola G."/>
            <person name="Ferres I."/>
            <person name="Bierque E."/>
            <person name="Girault D."/>
            <person name="Soupe-Gilbert M.E."/>
            <person name="Picardeau M."/>
            <person name="Goarant C."/>
        </authorList>
    </citation>
    <scope>NUCLEOTIDE SEQUENCE [LARGE SCALE GENOMIC DNA]</scope>
    <source>
        <strain evidence="9 11">ATI7-C-A5</strain>
    </source>
</reference>
<organism evidence="10">
    <name type="scientific">Leptospira ellisii</name>
    <dbReference type="NCBI Taxonomy" id="2023197"/>
    <lineage>
        <taxon>Bacteria</taxon>
        <taxon>Pseudomonadati</taxon>
        <taxon>Spirochaetota</taxon>
        <taxon>Spirochaetia</taxon>
        <taxon>Leptospirales</taxon>
        <taxon>Leptospiraceae</taxon>
        <taxon>Leptospira</taxon>
    </lineage>
</organism>
<evidence type="ECO:0000313" key="9">
    <source>
        <dbReference type="EMBL" id="MDV6237464.1"/>
    </source>
</evidence>
<accession>A0A2N0BD50</accession>
<comment type="similarity">
    <text evidence="6">Belongs to the peptidase M48 family.</text>
</comment>
<dbReference type="AlphaFoldDB" id="A0A2N0BIJ2"/>
<dbReference type="InterPro" id="IPR001915">
    <property type="entry name" value="Peptidase_M48"/>
</dbReference>
<keyword evidence="7" id="KW-0812">Transmembrane</keyword>
<dbReference type="GO" id="GO:0046872">
    <property type="term" value="F:metal ion binding"/>
    <property type="evidence" value="ECO:0007669"/>
    <property type="project" value="UniProtKB-KW"/>
</dbReference>
<dbReference type="RefSeq" id="WP_100747573.1">
    <property type="nucleotide sequence ID" value="NZ_NPEF02000025.1"/>
</dbReference>
<comment type="caution">
    <text evidence="10">The sequence shown here is derived from an EMBL/GenBank/DDBJ whole genome shotgun (WGS) entry which is preliminary data.</text>
</comment>
<keyword evidence="4 6" id="KW-0862">Zinc</keyword>
<evidence type="ECO:0000313" key="11">
    <source>
        <dbReference type="Proteomes" id="UP000232122"/>
    </source>
</evidence>
<dbReference type="Proteomes" id="UP000232122">
    <property type="component" value="Unassembled WGS sequence"/>
</dbReference>
<dbReference type="PANTHER" id="PTHR22726:SF1">
    <property type="entry name" value="METALLOENDOPEPTIDASE OMA1, MITOCHONDRIAL"/>
    <property type="match status" value="1"/>
</dbReference>
<dbReference type="Gene3D" id="3.30.2010.10">
    <property type="entry name" value="Metalloproteases ('zincins'), catalytic domain"/>
    <property type="match status" value="1"/>
</dbReference>
<reference evidence="10" key="1">
    <citation type="submission" date="2017-07" db="EMBL/GenBank/DDBJ databases">
        <title>Leptospira spp. isolated from tropical soils.</title>
        <authorList>
            <person name="Thibeaux R."/>
            <person name="Iraola G."/>
            <person name="Ferres I."/>
            <person name="Bierque E."/>
            <person name="Girault D."/>
            <person name="Soupe-Gilbert M.-E."/>
            <person name="Picardeau M."/>
            <person name="Goarant C."/>
        </authorList>
    </citation>
    <scope>NUCLEOTIDE SEQUENCE [LARGE SCALE GENOMIC DNA]</scope>
    <source>
        <strain evidence="10">ATI7-C-A5</strain>
    </source>
</reference>
<keyword evidence="5 6" id="KW-0482">Metalloprotease</keyword>
<keyword evidence="1 6" id="KW-0645">Protease</keyword>
<evidence type="ECO:0000313" key="10">
    <source>
        <dbReference type="EMBL" id="PJZ94454.1"/>
    </source>
</evidence>
<dbReference type="GO" id="GO:0016020">
    <property type="term" value="C:membrane"/>
    <property type="evidence" value="ECO:0007669"/>
    <property type="project" value="TreeGrafter"/>
</dbReference>
<comment type="cofactor">
    <cofactor evidence="6">
        <name>Zn(2+)</name>
        <dbReference type="ChEBI" id="CHEBI:29105"/>
    </cofactor>
    <text evidence="6">Binds 1 zinc ion per subunit.</text>
</comment>
<dbReference type="CDD" id="cd07332">
    <property type="entry name" value="M48C_Oma1_like"/>
    <property type="match status" value="1"/>
</dbReference>
<accession>A0A2N0BIJ2</accession>
<keyword evidence="2" id="KW-0479">Metal-binding</keyword>
<evidence type="ECO:0000256" key="5">
    <source>
        <dbReference type="ARBA" id="ARBA00023049"/>
    </source>
</evidence>
<evidence type="ECO:0000256" key="4">
    <source>
        <dbReference type="ARBA" id="ARBA00022833"/>
    </source>
</evidence>
<evidence type="ECO:0000256" key="1">
    <source>
        <dbReference type="ARBA" id="ARBA00022670"/>
    </source>
</evidence>
<keyword evidence="7" id="KW-0472">Membrane</keyword>
<dbReference type="Pfam" id="PF01435">
    <property type="entry name" value="Peptidase_M48"/>
    <property type="match status" value="1"/>
</dbReference>